<protein>
    <submittedName>
        <fullName evidence="6">Alpha/beta hydrolase</fullName>
    </submittedName>
</protein>
<comment type="similarity">
    <text evidence="1">Belongs to the 'GDXG' lipolytic enzyme family.</text>
</comment>
<gene>
    <name evidence="6" type="ORF">ACFQ00_17355</name>
</gene>
<dbReference type="SUPFAM" id="SSF53474">
    <property type="entry name" value="alpha/beta-Hydrolases"/>
    <property type="match status" value="1"/>
</dbReference>
<dbReference type="Gene3D" id="3.40.50.1820">
    <property type="entry name" value="alpha/beta hydrolase"/>
    <property type="match status" value="1"/>
</dbReference>
<comment type="caution">
    <text evidence="6">The sequence shown here is derived from an EMBL/GenBank/DDBJ whole genome shotgun (WGS) entry which is preliminary data.</text>
</comment>
<dbReference type="InterPro" id="IPR050300">
    <property type="entry name" value="GDXG_lipolytic_enzyme"/>
</dbReference>
<feature type="domain" description="BD-FAE-like" evidence="5">
    <location>
        <begin position="74"/>
        <end position="280"/>
    </location>
</feature>
<evidence type="ECO:0000256" key="3">
    <source>
        <dbReference type="PROSITE-ProRule" id="PRU10038"/>
    </source>
</evidence>
<proteinExistence type="inferred from homology"/>
<accession>A0ABW3C6G9</accession>
<dbReference type="EMBL" id="JBHTIK010000015">
    <property type="protein sequence ID" value="MFD0850106.1"/>
    <property type="molecule type" value="Genomic_DNA"/>
</dbReference>
<dbReference type="InterPro" id="IPR033140">
    <property type="entry name" value="Lipase_GDXG_put_SER_AS"/>
</dbReference>
<name>A0ABW3C6G9_SPHXN</name>
<sequence length="351" mass="37138">MGRWIKRLAAALAVLVVLVFAAAWLSPWPGVLVIRQIFDAGARAASAKLEKHLPANVRSLNDIAYAPGDPDARLDIHLPSSGKGPFPVILWIHGGAWVSGDKSDLTNYLKILAARGYSVVNIGYSIAPGATYPTPVRQANAALGFVVREGARYGLDPTRIVLAGDSAGAQLAVQLAGIVTSADYADAVGITPSPLPAPLRGVLLYCGPYDVGKVNFDGPFGTFLHTVVWAYSGSRDFRSDPAFALMSVAQHVTPAFPPAFISVGNADPLRPQSVQLAEALRAKGGKVETLFFPDAYTPPLAHEYQFDLDTAAGQLALRRSAAWLGGVMRDAPPQQPAEQADSPRAAESGHK</sequence>
<organism evidence="6 7">
    <name type="scientific">Sphingosinicella xenopeptidilytica</name>
    <dbReference type="NCBI Taxonomy" id="364098"/>
    <lineage>
        <taxon>Bacteria</taxon>
        <taxon>Pseudomonadati</taxon>
        <taxon>Pseudomonadota</taxon>
        <taxon>Alphaproteobacteria</taxon>
        <taxon>Sphingomonadales</taxon>
        <taxon>Sphingosinicellaceae</taxon>
        <taxon>Sphingosinicella</taxon>
    </lineage>
</organism>
<evidence type="ECO:0000256" key="1">
    <source>
        <dbReference type="ARBA" id="ARBA00010515"/>
    </source>
</evidence>
<evidence type="ECO:0000256" key="4">
    <source>
        <dbReference type="SAM" id="MobiDB-lite"/>
    </source>
</evidence>
<dbReference type="GO" id="GO:0016787">
    <property type="term" value="F:hydrolase activity"/>
    <property type="evidence" value="ECO:0007669"/>
    <property type="project" value="UniProtKB-KW"/>
</dbReference>
<evidence type="ECO:0000313" key="6">
    <source>
        <dbReference type="EMBL" id="MFD0850106.1"/>
    </source>
</evidence>
<feature type="region of interest" description="Disordered" evidence="4">
    <location>
        <begin position="328"/>
        <end position="351"/>
    </location>
</feature>
<feature type="active site" evidence="3">
    <location>
        <position position="166"/>
    </location>
</feature>
<evidence type="ECO:0000313" key="7">
    <source>
        <dbReference type="Proteomes" id="UP001597124"/>
    </source>
</evidence>
<evidence type="ECO:0000256" key="2">
    <source>
        <dbReference type="ARBA" id="ARBA00022801"/>
    </source>
</evidence>
<dbReference type="PROSITE" id="PS01174">
    <property type="entry name" value="LIPASE_GDXG_SER"/>
    <property type="match status" value="1"/>
</dbReference>
<dbReference type="PANTHER" id="PTHR48081">
    <property type="entry name" value="AB HYDROLASE SUPERFAMILY PROTEIN C4A8.06C"/>
    <property type="match status" value="1"/>
</dbReference>
<dbReference type="InterPro" id="IPR029058">
    <property type="entry name" value="AB_hydrolase_fold"/>
</dbReference>
<dbReference type="RefSeq" id="WP_381493805.1">
    <property type="nucleotide sequence ID" value="NZ_JBHTIK010000015.1"/>
</dbReference>
<dbReference type="Proteomes" id="UP001597124">
    <property type="component" value="Unassembled WGS sequence"/>
</dbReference>
<reference evidence="7" key="1">
    <citation type="journal article" date="2019" name="Int. J. Syst. Evol. Microbiol.">
        <title>The Global Catalogue of Microorganisms (GCM) 10K type strain sequencing project: providing services to taxonomists for standard genome sequencing and annotation.</title>
        <authorList>
            <consortium name="The Broad Institute Genomics Platform"/>
            <consortium name="The Broad Institute Genome Sequencing Center for Infectious Disease"/>
            <person name="Wu L."/>
            <person name="Ma J."/>
        </authorList>
    </citation>
    <scope>NUCLEOTIDE SEQUENCE [LARGE SCALE GENOMIC DNA]</scope>
    <source>
        <strain evidence="7">CCUG 52537</strain>
    </source>
</reference>
<dbReference type="InterPro" id="IPR049492">
    <property type="entry name" value="BD-FAE-like_dom"/>
</dbReference>
<keyword evidence="2 6" id="KW-0378">Hydrolase</keyword>
<keyword evidence="7" id="KW-1185">Reference proteome</keyword>
<evidence type="ECO:0000259" key="5">
    <source>
        <dbReference type="Pfam" id="PF20434"/>
    </source>
</evidence>
<dbReference type="Pfam" id="PF20434">
    <property type="entry name" value="BD-FAE"/>
    <property type="match status" value="1"/>
</dbReference>